<evidence type="ECO:0008006" key="3">
    <source>
        <dbReference type="Google" id="ProtNLM"/>
    </source>
</evidence>
<dbReference type="GO" id="GO:0000272">
    <property type="term" value="P:polysaccharide catabolic process"/>
    <property type="evidence" value="ECO:0007669"/>
    <property type="project" value="InterPro"/>
</dbReference>
<dbReference type="Proteomes" id="UP000007013">
    <property type="component" value="Chromosome"/>
</dbReference>
<dbReference type="Gene3D" id="1.10.1330.10">
    <property type="entry name" value="Dockerin domain"/>
    <property type="match status" value="1"/>
</dbReference>
<dbReference type="AlphaFoldDB" id="B1ZMN4"/>
<sequence>MKQPFKLFLAAILLVIAGLAYWKFAFPTHRIVTRSELIMLGDLDGDHRWSKADLAILDQFIAAPAQVSDAVAWKLDLNQNRLIDSEDVRLLRALVAAGGAPYVAEESAHARHEMFPRPREFYRYVTSAEYRPRPLWALPYAGAADSVLRWLASLPRPARLLTYEDELDAAIYSEAVRFDQGWRRREQDLLSLERDYAARKLARVAALQAAGEKFELLLALIELVEDAETLTTRDQSEFVLHLLIFRDHLREVLRSPAYADFQAGRIDWRPVLQLVALHLQQDLGLEYDFEKLGPPRNLTSVENYLQRAEWQYYKSSAREEDFRALIAFAQHEPRYLRTVSRTSRRLQDREVENHNLPMVLLFREALRLTHGDKKKAAGLLDEAIRIPFGWIKSIPAAKLPGSLAYENFLLPGNKEDGADKSRHWNVFGAICLYKSPREALDLALKREMQDFRDGHYAEPELREFLRDMIGNLNGMFHVLTIDPALVTATPAE</sequence>
<accession>B1ZMN4</accession>
<dbReference type="HOGENOM" id="CLU_555223_0_0_0"/>
<evidence type="ECO:0000313" key="1">
    <source>
        <dbReference type="EMBL" id="ACB74379.1"/>
    </source>
</evidence>
<dbReference type="KEGG" id="ote:Oter_1091"/>
<organism evidence="1 2">
    <name type="scientific">Opitutus terrae (strain DSM 11246 / JCM 15787 / PB90-1)</name>
    <dbReference type="NCBI Taxonomy" id="452637"/>
    <lineage>
        <taxon>Bacteria</taxon>
        <taxon>Pseudomonadati</taxon>
        <taxon>Verrucomicrobiota</taxon>
        <taxon>Opitutia</taxon>
        <taxon>Opitutales</taxon>
        <taxon>Opitutaceae</taxon>
        <taxon>Opitutus</taxon>
    </lineage>
</organism>
<name>B1ZMN4_OPITP</name>
<dbReference type="RefSeq" id="WP_012373917.1">
    <property type="nucleotide sequence ID" value="NC_010571.1"/>
</dbReference>
<dbReference type="OrthoDB" id="9817909at2"/>
<dbReference type="InterPro" id="IPR036439">
    <property type="entry name" value="Dockerin_dom_sf"/>
</dbReference>
<keyword evidence="2" id="KW-1185">Reference proteome</keyword>
<dbReference type="EMBL" id="CP001032">
    <property type="protein sequence ID" value="ACB74379.1"/>
    <property type="molecule type" value="Genomic_DNA"/>
</dbReference>
<proteinExistence type="predicted"/>
<gene>
    <name evidence="1" type="ordered locus">Oter_1091</name>
</gene>
<evidence type="ECO:0000313" key="2">
    <source>
        <dbReference type="Proteomes" id="UP000007013"/>
    </source>
</evidence>
<protein>
    <recommendedName>
        <fullName evidence="3">Dockerin domain-containing protein</fullName>
    </recommendedName>
</protein>
<dbReference type="SUPFAM" id="SSF63446">
    <property type="entry name" value="Type I dockerin domain"/>
    <property type="match status" value="1"/>
</dbReference>
<reference evidence="1 2" key="1">
    <citation type="journal article" date="2011" name="J. Bacteriol.">
        <title>Genome sequence of the verrucomicrobium Opitutus terrae PB90-1, an abundant inhabitant of rice paddy soil ecosystems.</title>
        <authorList>
            <person name="van Passel M.W."/>
            <person name="Kant R."/>
            <person name="Palva A."/>
            <person name="Copeland A."/>
            <person name="Lucas S."/>
            <person name="Lapidus A."/>
            <person name="Glavina del Rio T."/>
            <person name="Pitluck S."/>
            <person name="Goltsman E."/>
            <person name="Clum A."/>
            <person name="Sun H."/>
            <person name="Schmutz J."/>
            <person name="Larimer F.W."/>
            <person name="Land M.L."/>
            <person name="Hauser L."/>
            <person name="Kyrpides N."/>
            <person name="Mikhailova N."/>
            <person name="Richardson P.P."/>
            <person name="Janssen P.H."/>
            <person name="de Vos W.M."/>
            <person name="Smidt H."/>
        </authorList>
    </citation>
    <scope>NUCLEOTIDE SEQUENCE [LARGE SCALE GENOMIC DNA]</scope>
    <source>
        <strain evidence="2">DSM 11246 / JCM 15787 / PB90-1</strain>
    </source>
</reference>